<organism evidence="2 3">
    <name type="scientific">Prorocentrum cordatum</name>
    <dbReference type="NCBI Taxonomy" id="2364126"/>
    <lineage>
        <taxon>Eukaryota</taxon>
        <taxon>Sar</taxon>
        <taxon>Alveolata</taxon>
        <taxon>Dinophyceae</taxon>
        <taxon>Prorocentrales</taxon>
        <taxon>Prorocentraceae</taxon>
        <taxon>Prorocentrum</taxon>
    </lineage>
</organism>
<feature type="non-terminal residue" evidence="2">
    <location>
        <position position="1"/>
    </location>
</feature>
<comment type="caution">
    <text evidence="2">The sequence shown here is derived from an EMBL/GenBank/DDBJ whole genome shotgun (WGS) entry which is preliminary data.</text>
</comment>
<feature type="region of interest" description="Disordered" evidence="1">
    <location>
        <begin position="76"/>
        <end position="105"/>
    </location>
</feature>
<protein>
    <submittedName>
        <fullName evidence="2">Uncharacterized protein</fullName>
    </submittedName>
</protein>
<accession>A0ABN9QXR8</accession>
<keyword evidence="3" id="KW-1185">Reference proteome</keyword>
<evidence type="ECO:0000313" key="3">
    <source>
        <dbReference type="Proteomes" id="UP001189429"/>
    </source>
</evidence>
<reference evidence="2" key="1">
    <citation type="submission" date="2023-10" db="EMBL/GenBank/DDBJ databases">
        <authorList>
            <person name="Chen Y."/>
            <person name="Shah S."/>
            <person name="Dougan E. K."/>
            <person name="Thang M."/>
            <person name="Chan C."/>
        </authorList>
    </citation>
    <scope>NUCLEOTIDE SEQUENCE [LARGE SCALE GENOMIC DNA]</scope>
</reference>
<feature type="region of interest" description="Disordered" evidence="1">
    <location>
        <begin position="146"/>
        <end position="170"/>
    </location>
</feature>
<feature type="non-terminal residue" evidence="2">
    <location>
        <position position="170"/>
    </location>
</feature>
<dbReference type="EMBL" id="CAUYUJ010004847">
    <property type="protein sequence ID" value="CAK0811186.1"/>
    <property type="molecule type" value="Genomic_DNA"/>
</dbReference>
<evidence type="ECO:0000256" key="1">
    <source>
        <dbReference type="SAM" id="MobiDB-lite"/>
    </source>
</evidence>
<dbReference type="Proteomes" id="UP001189429">
    <property type="component" value="Unassembled WGS sequence"/>
</dbReference>
<proteinExistence type="predicted"/>
<sequence length="170" mass="18981">VPKTRKDFCKRYREAAKLNEMVVAKIESVPARDAIEAGVCMGGIAEKFRVALNEVRRTRYAGEIAAHIRKKAHAAFKAAMKSEPSQQPTAQERKKRMTKLEKRKQLADTKHIIIGGTSAKFSNCEQCETRVPEHRATRSWLREPRAEVVAKEASPSGANPSQDVQAGLQK</sequence>
<gene>
    <name evidence="2" type="ORF">PCOR1329_LOCUS15895</name>
</gene>
<evidence type="ECO:0000313" key="2">
    <source>
        <dbReference type="EMBL" id="CAK0811186.1"/>
    </source>
</evidence>
<name>A0ABN9QXR8_9DINO</name>